<keyword evidence="2" id="KW-1185">Reference proteome</keyword>
<protein>
    <submittedName>
        <fullName evidence="1">Uncharacterized protein</fullName>
    </submittedName>
</protein>
<dbReference type="EMBL" id="JAZHXJ010002473">
    <property type="protein sequence ID" value="KAL1838447.1"/>
    <property type="molecule type" value="Genomic_DNA"/>
</dbReference>
<evidence type="ECO:0000313" key="1">
    <source>
        <dbReference type="EMBL" id="KAL1838447.1"/>
    </source>
</evidence>
<dbReference type="Proteomes" id="UP001586593">
    <property type="component" value="Unassembled WGS sequence"/>
</dbReference>
<comment type="caution">
    <text evidence="1">The sequence shown here is derived from an EMBL/GenBank/DDBJ whole genome shotgun (WGS) entry which is preliminary data.</text>
</comment>
<sequence length="152" mass="16990">MLAVWHELTRLETTFQPFSISETHRASRTLPHQIPEFQKSVLPDVSLIRRVSLHVQPAKDAPSLVLQQKLLSRFIPSYEVLICFVLSLNFGLTGASQPAPGHIRSFDYPSSAQQHSPKRILGTRALVQPLHATRTRTSTSVWLSVVALKGCN</sequence>
<proteinExistence type="predicted"/>
<reference evidence="1 2" key="1">
    <citation type="journal article" date="2024" name="Commun. Biol.">
        <title>Comparative genomic analysis of thermophilic fungi reveals convergent evolutionary adaptations and gene losses.</title>
        <authorList>
            <person name="Steindorff A.S."/>
            <person name="Aguilar-Pontes M.V."/>
            <person name="Robinson A.J."/>
            <person name="Andreopoulos B."/>
            <person name="LaButti K."/>
            <person name="Kuo A."/>
            <person name="Mondo S."/>
            <person name="Riley R."/>
            <person name="Otillar R."/>
            <person name="Haridas S."/>
            <person name="Lipzen A."/>
            <person name="Grimwood J."/>
            <person name="Schmutz J."/>
            <person name="Clum A."/>
            <person name="Reid I.D."/>
            <person name="Moisan M.C."/>
            <person name="Butler G."/>
            <person name="Nguyen T.T.M."/>
            <person name="Dewar K."/>
            <person name="Conant G."/>
            <person name="Drula E."/>
            <person name="Henrissat B."/>
            <person name="Hansel C."/>
            <person name="Singer S."/>
            <person name="Hutchinson M.I."/>
            <person name="de Vries R.P."/>
            <person name="Natvig D.O."/>
            <person name="Powell A.J."/>
            <person name="Tsang A."/>
            <person name="Grigoriev I.V."/>
        </authorList>
    </citation>
    <scope>NUCLEOTIDE SEQUENCE [LARGE SCALE GENOMIC DNA]</scope>
    <source>
        <strain evidence="1 2">ATCC 24622</strain>
    </source>
</reference>
<name>A0ABR3V9S6_9PEZI</name>
<organism evidence="1 2">
    <name type="scientific">Phialemonium thermophilum</name>
    <dbReference type="NCBI Taxonomy" id="223376"/>
    <lineage>
        <taxon>Eukaryota</taxon>
        <taxon>Fungi</taxon>
        <taxon>Dikarya</taxon>
        <taxon>Ascomycota</taxon>
        <taxon>Pezizomycotina</taxon>
        <taxon>Sordariomycetes</taxon>
        <taxon>Sordariomycetidae</taxon>
        <taxon>Cephalothecales</taxon>
        <taxon>Cephalothecaceae</taxon>
        <taxon>Phialemonium</taxon>
    </lineage>
</organism>
<gene>
    <name evidence="1" type="ORF">VTK73DRAFT_4327</name>
</gene>
<accession>A0ABR3V9S6</accession>
<evidence type="ECO:0000313" key="2">
    <source>
        <dbReference type="Proteomes" id="UP001586593"/>
    </source>
</evidence>